<evidence type="ECO:0000256" key="1">
    <source>
        <dbReference type="ARBA" id="ARBA00003173"/>
    </source>
</evidence>
<dbReference type="Proteomes" id="UP000005408">
    <property type="component" value="Unassembled WGS sequence"/>
</dbReference>
<accession>A0A8W8KTD8</accession>
<dbReference type="EnsemblMetazoa" id="G25210.1">
    <property type="protein sequence ID" value="G25210.1:cds"/>
    <property type="gene ID" value="G25210"/>
</dbReference>
<dbReference type="PANTHER" id="PTHR31622">
    <property type="entry name" value="TRANSMEMBRANE PROTEIN 218"/>
    <property type="match status" value="1"/>
</dbReference>
<keyword evidence="7 10" id="KW-1133">Transmembrane helix</keyword>
<evidence type="ECO:0000256" key="7">
    <source>
        <dbReference type="ARBA" id="ARBA00022989"/>
    </source>
</evidence>
<dbReference type="Pfam" id="PF25810">
    <property type="entry name" value="TMEM218_N"/>
    <property type="match status" value="1"/>
</dbReference>
<evidence type="ECO:0000256" key="8">
    <source>
        <dbReference type="ARBA" id="ARBA00023136"/>
    </source>
</evidence>
<evidence type="ECO:0000313" key="12">
    <source>
        <dbReference type="EnsemblMetazoa" id="G25210.1:cds"/>
    </source>
</evidence>
<dbReference type="InterPro" id="IPR026771">
    <property type="entry name" value="Tmem218"/>
</dbReference>
<feature type="domain" description="Transmembrane protein 218 N-terminal" evidence="11">
    <location>
        <begin position="3"/>
        <end position="58"/>
    </location>
</feature>
<feature type="transmembrane region" description="Helical" evidence="10">
    <location>
        <begin position="76"/>
        <end position="99"/>
    </location>
</feature>
<comment type="subcellular location">
    <subcellularLocation>
        <location evidence="2">Cell projection</location>
        <location evidence="2">Cilium</location>
    </subcellularLocation>
    <subcellularLocation>
        <location evidence="3">Membrane</location>
        <topology evidence="3">Multi-pass membrane protein</topology>
    </subcellularLocation>
</comment>
<evidence type="ECO:0000256" key="9">
    <source>
        <dbReference type="ARBA" id="ARBA00023273"/>
    </source>
</evidence>
<evidence type="ECO:0000259" key="11">
    <source>
        <dbReference type="Pfam" id="PF25810"/>
    </source>
</evidence>
<reference evidence="12" key="1">
    <citation type="submission" date="2022-08" db="UniProtKB">
        <authorList>
            <consortium name="EnsemblMetazoa"/>
        </authorList>
    </citation>
    <scope>IDENTIFICATION</scope>
    <source>
        <strain evidence="12">05x7-T-G4-1.051#20</strain>
    </source>
</reference>
<dbReference type="GO" id="GO:0016020">
    <property type="term" value="C:membrane"/>
    <property type="evidence" value="ECO:0007669"/>
    <property type="project" value="UniProtKB-SubCell"/>
</dbReference>
<protein>
    <recommendedName>
        <fullName evidence="5">Transmembrane protein 218</fullName>
    </recommendedName>
</protein>
<keyword evidence="9" id="KW-0966">Cell projection</keyword>
<evidence type="ECO:0000256" key="4">
    <source>
        <dbReference type="ARBA" id="ARBA00010775"/>
    </source>
</evidence>
<feature type="transmembrane region" description="Helical" evidence="10">
    <location>
        <begin position="35"/>
        <end position="56"/>
    </location>
</feature>
<name>A0A8W8KTD8_MAGGI</name>
<evidence type="ECO:0000313" key="13">
    <source>
        <dbReference type="Proteomes" id="UP000005408"/>
    </source>
</evidence>
<dbReference type="AlphaFoldDB" id="A0A8W8KTD8"/>
<dbReference type="InterPro" id="IPR057973">
    <property type="entry name" value="TMEM218_N"/>
</dbReference>
<organism evidence="12 13">
    <name type="scientific">Magallana gigas</name>
    <name type="common">Pacific oyster</name>
    <name type="synonym">Crassostrea gigas</name>
    <dbReference type="NCBI Taxonomy" id="29159"/>
    <lineage>
        <taxon>Eukaryota</taxon>
        <taxon>Metazoa</taxon>
        <taxon>Spiralia</taxon>
        <taxon>Lophotrochozoa</taxon>
        <taxon>Mollusca</taxon>
        <taxon>Bivalvia</taxon>
        <taxon>Autobranchia</taxon>
        <taxon>Pteriomorphia</taxon>
        <taxon>Ostreida</taxon>
        <taxon>Ostreoidea</taxon>
        <taxon>Ostreidae</taxon>
        <taxon>Magallana</taxon>
    </lineage>
</organism>
<dbReference type="EnsemblMetazoa" id="G25210.2">
    <property type="protein sequence ID" value="G25210.2:cds"/>
    <property type="gene ID" value="G25210"/>
</dbReference>
<evidence type="ECO:0000256" key="3">
    <source>
        <dbReference type="ARBA" id="ARBA00004141"/>
    </source>
</evidence>
<comment type="similarity">
    <text evidence="4">Belongs to the TMEM218 family.</text>
</comment>
<keyword evidence="6 10" id="KW-0812">Transmembrane</keyword>
<proteinExistence type="inferred from homology"/>
<dbReference type="GO" id="GO:0005929">
    <property type="term" value="C:cilium"/>
    <property type="evidence" value="ECO:0007669"/>
    <property type="project" value="UniProtKB-SubCell"/>
</dbReference>
<evidence type="ECO:0000256" key="10">
    <source>
        <dbReference type="SAM" id="Phobius"/>
    </source>
</evidence>
<comment type="function">
    <text evidence="1">May be involved in ciliary biogenesis or function.</text>
</comment>
<dbReference type="PANTHER" id="PTHR31622:SF1">
    <property type="entry name" value="TRANSMEMBRANE PROTEIN 218"/>
    <property type="match status" value="1"/>
</dbReference>
<evidence type="ECO:0000256" key="2">
    <source>
        <dbReference type="ARBA" id="ARBA00004138"/>
    </source>
</evidence>
<dbReference type="EnsemblMetazoa" id="G25210.3">
    <property type="protein sequence ID" value="G25210.3:cds"/>
    <property type="gene ID" value="G25210"/>
</dbReference>
<evidence type="ECO:0000256" key="5">
    <source>
        <dbReference type="ARBA" id="ARBA00015054"/>
    </source>
</evidence>
<sequence length="115" mass="12594">MALVLGVGAGFFTLALLWSFTLLVCLLFAKAQGALQYAGVGAFLLSGLVTVIFAVLPREPKVSTDEQTAVVYDYTIIYRYLLISGCLLFLLIGLGAYLTTHIMEPVYAKSLRRLR</sequence>
<keyword evidence="8 10" id="KW-0472">Membrane</keyword>
<feature type="transmembrane region" description="Helical" evidence="10">
    <location>
        <begin position="6"/>
        <end position="28"/>
    </location>
</feature>
<evidence type="ECO:0000256" key="6">
    <source>
        <dbReference type="ARBA" id="ARBA00022692"/>
    </source>
</evidence>
<keyword evidence="13" id="KW-1185">Reference proteome</keyword>